<name>A0A915CD66_PARUN</name>
<evidence type="ECO:0000256" key="3">
    <source>
        <dbReference type="SAM" id="MobiDB-lite"/>
    </source>
</evidence>
<evidence type="ECO:0000256" key="2">
    <source>
        <dbReference type="ARBA" id="ARBA00031039"/>
    </source>
</evidence>
<accession>A0A915CD66</accession>
<dbReference type="InterPro" id="IPR011107">
    <property type="entry name" value="PPI_Ypi1"/>
</dbReference>
<evidence type="ECO:0000256" key="1">
    <source>
        <dbReference type="ARBA" id="ARBA00021994"/>
    </source>
</evidence>
<proteinExistence type="predicted"/>
<keyword evidence="4" id="KW-1185">Reference proteome</keyword>
<feature type="region of interest" description="Disordered" evidence="3">
    <location>
        <begin position="1"/>
        <end position="24"/>
    </location>
</feature>
<evidence type="ECO:0000313" key="5">
    <source>
        <dbReference type="WBParaSite" id="PgR125_g009_t02"/>
    </source>
</evidence>
<protein>
    <recommendedName>
        <fullName evidence="1">E3 ubiquitin-protein ligase PPP1R11</fullName>
    </recommendedName>
    <alternativeName>
        <fullName evidence="2">Protein phosphatase 1 regulatory subunit 11</fullName>
    </alternativeName>
</protein>
<dbReference type="Pfam" id="PF07491">
    <property type="entry name" value="PPI_Ypi1"/>
    <property type="match status" value="1"/>
</dbReference>
<evidence type="ECO:0000313" key="4">
    <source>
        <dbReference type="Proteomes" id="UP000887569"/>
    </source>
</evidence>
<sequence length="93" mass="10797">MRMATQRVTNSTTLVEQVEQSDTTQQETLVLRLRARSHSPPHVTWAAGTIDNEHLGRLKSNCCCIWVKPRKWDDPSTWEQDEHEVNIGCYFVE</sequence>
<dbReference type="GO" id="GO:0004865">
    <property type="term" value="F:protein serine/threonine phosphatase inhibitor activity"/>
    <property type="evidence" value="ECO:0007669"/>
    <property type="project" value="InterPro"/>
</dbReference>
<dbReference type="WBParaSite" id="PgR125_g009_t02">
    <property type="protein sequence ID" value="PgR125_g009_t02"/>
    <property type="gene ID" value="PgR125_g009"/>
</dbReference>
<dbReference type="Proteomes" id="UP000887569">
    <property type="component" value="Unplaced"/>
</dbReference>
<dbReference type="PANTHER" id="PTHR20835:SF0">
    <property type="entry name" value="E3 UBIQUITIN-PROTEIN LIGASE PPP1R11"/>
    <property type="match status" value="1"/>
</dbReference>
<dbReference type="GO" id="GO:0008157">
    <property type="term" value="F:protein phosphatase 1 binding"/>
    <property type="evidence" value="ECO:0007669"/>
    <property type="project" value="TreeGrafter"/>
</dbReference>
<dbReference type="AlphaFoldDB" id="A0A915CD66"/>
<organism evidence="4 5">
    <name type="scientific">Parascaris univalens</name>
    <name type="common">Nematode worm</name>
    <dbReference type="NCBI Taxonomy" id="6257"/>
    <lineage>
        <taxon>Eukaryota</taxon>
        <taxon>Metazoa</taxon>
        <taxon>Ecdysozoa</taxon>
        <taxon>Nematoda</taxon>
        <taxon>Chromadorea</taxon>
        <taxon>Rhabditida</taxon>
        <taxon>Spirurina</taxon>
        <taxon>Ascaridomorpha</taxon>
        <taxon>Ascaridoidea</taxon>
        <taxon>Ascarididae</taxon>
        <taxon>Parascaris</taxon>
    </lineage>
</organism>
<dbReference type="PANTHER" id="PTHR20835">
    <property type="entry name" value="E3 UBIQUITIN-PROTEIN LIGASE PPP1R11-RELATED"/>
    <property type="match status" value="1"/>
</dbReference>
<dbReference type="GO" id="GO:0005634">
    <property type="term" value="C:nucleus"/>
    <property type="evidence" value="ECO:0007669"/>
    <property type="project" value="TreeGrafter"/>
</dbReference>
<reference evidence="5" key="1">
    <citation type="submission" date="2022-11" db="UniProtKB">
        <authorList>
            <consortium name="WormBaseParasite"/>
        </authorList>
    </citation>
    <scope>IDENTIFICATION</scope>
</reference>